<dbReference type="InterPro" id="IPR041690">
    <property type="entry name" value="Cadherin_5"/>
</dbReference>
<dbReference type="NCBIfam" id="NF012211">
    <property type="entry name" value="tand_rpt_95"/>
    <property type="match status" value="3"/>
</dbReference>
<dbReference type="Gene3D" id="2.60.40.10">
    <property type="entry name" value="Immunoglobulins"/>
    <property type="match status" value="2"/>
</dbReference>
<feature type="non-terminal residue" evidence="2">
    <location>
        <position position="414"/>
    </location>
</feature>
<accession>A0A382CIS9</accession>
<dbReference type="EMBL" id="UINC01034619">
    <property type="protein sequence ID" value="SVB25744.1"/>
    <property type="molecule type" value="Genomic_DNA"/>
</dbReference>
<proteinExistence type="predicted"/>
<dbReference type="Pfam" id="PF17892">
    <property type="entry name" value="Cadherin_5"/>
    <property type="match status" value="2"/>
</dbReference>
<feature type="domain" description="Cadherin-like" evidence="1">
    <location>
        <begin position="157"/>
        <end position="237"/>
    </location>
</feature>
<evidence type="ECO:0000313" key="2">
    <source>
        <dbReference type="EMBL" id="SVB25744.1"/>
    </source>
</evidence>
<sequence length="414" mass="44734">MALSAIDVDGDKLTYSVKVDKNAKVDIQDNQLLVVPDADFNGEIIVTVTVSDGFANDEIIFLLNVLPIKDAPVLSAIESQSIAEDTSLRLALSAIDVDGDKLTYSVKVDKNAKVDIQDNQLLVVPDADFNGEIIVTVTVTDELSSDELKFTLDVTSVNDAPVLTSINPQPTDHKKYLNLMLSATDVDGDKLTYSAITDGDVEVEVRDNKLTVKPGKKYKGTVPITLSTFDGSSTVDTNITLINPFPGITAIAPQSIAEDSQLTLVLSASDVEGDLFKFTSTANNNAKADIAGNRLTVIPMKDYFGSLTVFITVSDGTDSTEFDFNVDVLPVRDAPIANAGEDIILSNGCNKAVLLDGTKSWDADNDPLTFQWDLLDTLKGVSYETAKTYFTFPDTMIDNYMTFLLTVTDIIGLI</sequence>
<evidence type="ECO:0000259" key="1">
    <source>
        <dbReference type="Pfam" id="PF17892"/>
    </source>
</evidence>
<dbReference type="AlphaFoldDB" id="A0A382CIS9"/>
<dbReference type="InterPro" id="IPR013783">
    <property type="entry name" value="Ig-like_fold"/>
</dbReference>
<organism evidence="2">
    <name type="scientific">marine metagenome</name>
    <dbReference type="NCBI Taxonomy" id="408172"/>
    <lineage>
        <taxon>unclassified sequences</taxon>
        <taxon>metagenomes</taxon>
        <taxon>ecological metagenomes</taxon>
    </lineage>
</organism>
<dbReference type="Pfam" id="PF17963">
    <property type="entry name" value="Big_9"/>
    <property type="match status" value="2"/>
</dbReference>
<gene>
    <name evidence="2" type="ORF">METZ01_LOCUS178598</name>
</gene>
<name>A0A382CIS9_9ZZZZ</name>
<reference evidence="2" key="1">
    <citation type="submission" date="2018-05" db="EMBL/GenBank/DDBJ databases">
        <authorList>
            <person name="Lanie J.A."/>
            <person name="Ng W.-L."/>
            <person name="Kazmierczak K.M."/>
            <person name="Andrzejewski T.M."/>
            <person name="Davidsen T.M."/>
            <person name="Wayne K.J."/>
            <person name="Tettelin H."/>
            <person name="Glass J.I."/>
            <person name="Rusch D."/>
            <person name="Podicherti R."/>
            <person name="Tsui H.-C.T."/>
            <person name="Winkler M.E."/>
        </authorList>
    </citation>
    <scope>NUCLEOTIDE SEQUENCE</scope>
</reference>
<protein>
    <recommendedName>
        <fullName evidence="1">Cadherin-like domain-containing protein</fullName>
    </recommendedName>
</protein>
<feature type="domain" description="Cadherin-like" evidence="1">
    <location>
        <begin position="5"/>
        <end position="54"/>
    </location>
</feature>